<evidence type="ECO:0000256" key="1">
    <source>
        <dbReference type="ARBA" id="ARBA00022729"/>
    </source>
</evidence>
<feature type="signal peptide" evidence="2">
    <location>
        <begin position="1"/>
        <end position="20"/>
    </location>
</feature>
<evidence type="ECO:0000256" key="2">
    <source>
        <dbReference type="SAM" id="SignalP"/>
    </source>
</evidence>
<feature type="chain" id="PRO_5030868091" description="Outer membrane protein beta-barrel domain-containing protein" evidence="2">
    <location>
        <begin position="21"/>
        <end position="190"/>
    </location>
</feature>
<name>A0A7Z1MNU6_9VIBR</name>
<comment type="caution">
    <text evidence="4">The sequence shown here is derived from an EMBL/GenBank/DDBJ whole genome shotgun (WGS) entry which is preliminary data.</text>
</comment>
<evidence type="ECO:0000259" key="3">
    <source>
        <dbReference type="Pfam" id="PF13505"/>
    </source>
</evidence>
<sequence>MKNTILFLLLLPFASTSLMANEFNGSRIGAGFGWAAADYDSYSTWYDGRTGDGISVTYGYDFNRVVGLNINYQKNDGTVDKSEFSGSTYSLDLDIGWAFTFDSWSLKPYGALGFGKHSQDIKQYLGTSCSYGVCKDEFNEESIDGSGLSLGFGVRAQMNNGIYVELRDDALLVDSDSISGRTAFIGGYKF</sequence>
<dbReference type="AlphaFoldDB" id="A0A7Z1MNU6"/>
<dbReference type="Pfam" id="PF13505">
    <property type="entry name" value="OMP_b-brl"/>
    <property type="match status" value="1"/>
</dbReference>
<proteinExistence type="predicted"/>
<dbReference type="InterPro" id="IPR027385">
    <property type="entry name" value="Beta-barrel_OMP"/>
</dbReference>
<feature type="domain" description="Outer membrane protein beta-barrel" evidence="3">
    <location>
        <begin position="7"/>
        <end position="166"/>
    </location>
</feature>
<dbReference type="Gene3D" id="2.40.160.20">
    <property type="match status" value="1"/>
</dbReference>
<keyword evidence="1 2" id="KW-0732">Signal</keyword>
<gene>
    <name evidence="4" type="ORF">BCS90_09820</name>
</gene>
<dbReference type="InterPro" id="IPR011250">
    <property type="entry name" value="OMP/PagP_B-barrel"/>
</dbReference>
<dbReference type="SUPFAM" id="SSF56925">
    <property type="entry name" value="OMPA-like"/>
    <property type="match status" value="1"/>
</dbReference>
<dbReference type="RefSeq" id="WP_132763628.1">
    <property type="nucleotide sequence ID" value="NZ_CP170590.1"/>
</dbReference>
<reference evidence="4" key="1">
    <citation type="submission" date="2016-07" db="EMBL/GenBank/DDBJ databases">
        <authorList>
            <person name="Kauffman K."/>
            <person name="Arevalo P."/>
            <person name="Polz M.F."/>
        </authorList>
    </citation>
    <scope>NUCLEOTIDE SEQUENCE</scope>
    <source>
        <strain evidence="4">10N.222.46.E12</strain>
    </source>
</reference>
<dbReference type="EMBL" id="MDBS01000003">
    <property type="protein sequence ID" value="PMP33022.1"/>
    <property type="molecule type" value="Genomic_DNA"/>
</dbReference>
<protein>
    <recommendedName>
        <fullName evidence="3">Outer membrane protein beta-barrel domain-containing protein</fullName>
    </recommendedName>
</protein>
<organism evidence="4">
    <name type="scientific">Vibrio cyclitrophicus</name>
    <dbReference type="NCBI Taxonomy" id="47951"/>
    <lineage>
        <taxon>Bacteria</taxon>
        <taxon>Pseudomonadati</taxon>
        <taxon>Pseudomonadota</taxon>
        <taxon>Gammaproteobacteria</taxon>
        <taxon>Vibrionales</taxon>
        <taxon>Vibrionaceae</taxon>
        <taxon>Vibrio</taxon>
    </lineage>
</organism>
<evidence type="ECO:0000313" key="4">
    <source>
        <dbReference type="EMBL" id="PMP33022.1"/>
    </source>
</evidence>
<accession>A0A7Z1MNU6</accession>
<reference evidence="4" key="2">
    <citation type="journal article" date="2018" name="Nature">
        <title>A major lineage of non-tailed dsDNA viruses as unrecognized killers of marine bacteria.</title>
        <authorList>
            <person name="Kauffman K.M."/>
            <person name="Hussain F.A."/>
            <person name="Yang J."/>
            <person name="Arevalo P."/>
            <person name="Brown J.M."/>
            <person name="Chang W.K."/>
            <person name="VanInsberghe D."/>
            <person name="Elsherbini J."/>
            <person name="Sharma R.S."/>
            <person name="Cutler M.B."/>
            <person name="Kelly L."/>
            <person name="Polz M.F."/>
        </authorList>
    </citation>
    <scope>NUCLEOTIDE SEQUENCE</scope>
    <source>
        <strain evidence="4">10N.222.46.E12</strain>
    </source>
</reference>